<keyword evidence="6" id="KW-0325">Glycoprotein</keyword>
<evidence type="ECO:0000256" key="10">
    <source>
        <dbReference type="ARBA" id="ARBA00023136"/>
    </source>
</evidence>
<feature type="transmembrane region" description="Helical" evidence="16">
    <location>
        <begin position="301"/>
        <end position="319"/>
    </location>
</feature>
<feature type="compositionally biased region" description="Low complexity" evidence="15">
    <location>
        <begin position="399"/>
        <end position="409"/>
    </location>
</feature>
<evidence type="ECO:0000256" key="16">
    <source>
        <dbReference type="SAM" id="Phobius"/>
    </source>
</evidence>
<dbReference type="Proteomes" id="UP000756346">
    <property type="component" value="Unassembled WGS sequence"/>
</dbReference>
<dbReference type="PROSITE" id="PS52012">
    <property type="entry name" value="CFEM"/>
    <property type="match status" value="1"/>
</dbReference>
<keyword evidence="14" id="KW-0479">Metal-binding</keyword>
<dbReference type="Pfam" id="PF05730">
    <property type="entry name" value="CFEM"/>
    <property type="match status" value="1"/>
</dbReference>
<keyword evidence="7 16" id="KW-0812">Transmembrane</keyword>
<keyword evidence="6" id="KW-0336">GPI-anchor</keyword>
<feature type="transmembrane region" description="Helical" evidence="16">
    <location>
        <begin position="218"/>
        <end position="239"/>
    </location>
</feature>
<dbReference type="GO" id="GO:0098552">
    <property type="term" value="C:side of membrane"/>
    <property type="evidence" value="ECO:0007669"/>
    <property type="project" value="UniProtKB-KW"/>
</dbReference>
<feature type="transmembrane region" description="Helical" evidence="16">
    <location>
        <begin position="141"/>
        <end position="160"/>
    </location>
</feature>
<keyword evidence="14" id="KW-0408">Iron</keyword>
<dbReference type="GO" id="GO:0046872">
    <property type="term" value="F:metal ion binding"/>
    <property type="evidence" value="ECO:0007669"/>
    <property type="project" value="UniProtKB-UniRule"/>
</dbReference>
<feature type="compositionally biased region" description="Low complexity" evidence="15">
    <location>
        <begin position="445"/>
        <end position="461"/>
    </location>
</feature>
<dbReference type="OrthoDB" id="2496787at2759"/>
<feature type="region of interest" description="Disordered" evidence="15">
    <location>
        <begin position="378"/>
        <end position="461"/>
    </location>
</feature>
<dbReference type="PANTHER" id="PTHR33048:SF160">
    <property type="entry name" value="SAT4 FAMILY MEMBRANE PROTEIN"/>
    <property type="match status" value="1"/>
</dbReference>
<evidence type="ECO:0000256" key="5">
    <source>
        <dbReference type="ARBA" id="ARBA00022525"/>
    </source>
</evidence>
<comment type="similarity">
    <text evidence="13">Belongs to the SAT4 family.</text>
</comment>
<feature type="transmembrane region" description="Helical" evidence="16">
    <location>
        <begin position="266"/>
        <end position="289"/>
    </location>
</feature>
<keyword evidence="12" id="KW-0449">Lipoprotein</keyword>
<keyword evidence="20" id="KW-1185">Reference proteome</keyword>
<feature type="signal peptide" evidence="17">
    <location>
        <begin position="1"/>
        <end position="19"/>
    </location>
</feature>
<reference evidence="19" key="1">
    <citation type="journal article" date="2021" name="Nat. Commun.">
        <title>Genetic determinants of endophytism in the Arabidopsis root mycobiome.</title>
        <authorList>
            <person name="Mesny F."/>
            <person name="Miyauchi S."/>
            <person name="Thiergart T."/>
            <person name="Pickel B."/>
            <person name="Atanasova L."/>
            <person name="Karlsson M."/>
            <person name="Huettel B."/>
            <person name="Barry K.W."/>
            <person name="Haridas S."/>
            <person name="Chen C."/>
            <person name="Bauer D."/>
            <person name="Andreopoulos W."/>
            <person name="Pangilinan J."/>
            <person name="LaButti K."/>
            <person name="Riley R."/>
            <person name="Lipzen A."/>
            <person name="Clum A."/>
            <person name="Drula E."/>
            <person name="Henrissat B."/>
            <person name="Kohler A."/>
            <person name="Grigoriev I.V."/>
            <person name="Martin F.M."/>
            <person name="Hacquard S."/>
        </authorList>
    </citation>
    <scope>NUCLEOTIDE SEQUENCE</scope>
    <source>
        <strain evidence="19">MPI-CAGE-CH-0230</strain>
    </source>
</reference>
<keyword evidence="8 17" id="KW-0732">Signal</keyword>
<evidence type="ECO:0000256" key="4">
    <source>
        <dbReference type="ARBA" id="ARBA00010031"/>
    </source>
</evidence>
<dbReference type="InterPro" id="IPR052337">
    <property type="entry name" value="SAT4-like"/>
</dbReference>
<dbReference type="PANTHER" id="PTHR33048">
    <property type="entry name" value="PTH11-LIKE INTEGRAL MEMBRANE PROTEIN (AFU_ORTHOLOGUE AFUA_5G11245)"/>
    <property type="match status" value="1"/>
</dbReference>
<evidence type="ECO:0000256" key="2">
    <source>
        <dbReference type="ARBA" id="ARBA00004589"/>
    </source>
</evidence>
<gene>
    <name evidence="19" type="ORF">B0I36DRAFT_49067</name>
</gene>
<keyword evidence="9 16" id="KW-1133">Transmembrane helix</keyword>
<comment type="caution">
    <text evidence="19">The sequence shown here is derived from an EMBL/GenBank/DDBJ whole genome shotgun (WGS) entry which is preliminary data.</text>
</comment>
<evidence type="ECO:0000256" key="1">
    <source>
        <dbReference type="ARBA" id="ARBA00004141"/>
    </source>
</evidence>
<dbReference type="RefSeq" id="XP_046005250.1">
    <property type="nucleotide sequence ID" value="XM_046162953.1"/>
</dbReference>
<evidence type="ECO:0000256" key="6">
    <source>
        <dbReference type="ARBA" id="ARBA00022622"/>
    </source>
</evidence>
<comment type="similarity">
    <text evidence="4">Belongs to the RBT5 family.</text>
</comment>
<sequence>MLLSFFWAFLAVFSGVVSATTAAELELITKATALYPPCALKCMTQLVPQSSCSLTDVQCLCTNKQLTDDTSKCVLAGCTIQEGLTTQNVTMTMCGAPVRDKHMTPLVISITGGTLATLAFAMRVGTLLTRTNGRSVGADDWLAGIALLLAAPPTLVALQMRDNGLGKDIWTLKVDQIQNILLFFYLGSIFYIASITAVKLSIICFILRVFPDKNFRRLCYAVMGLVLAYGISFVTATALQCWPASYAWTQIDSSIEGSCNNVHLQAWLAAACNIFLDLLLLVLPLSNLWKLNMGVKKKIMIMFMFSLGIFVTIVSVIRLHSLITFANSTNVTWDYAEPGYWSLIEMDVSIICACLPYCRHLLISLGARFLQSTQQRSATYGGSSRPTFSRKNSEGGILGSSMASKSTKSTGGGDGGVPQQRVPKHGDEGDFVPLVEYPHGNWDKTTSVTTTHATTASRGSD</sequence>
<keyword evidence="5" id="KW-0964">Secreted</keyword>
<feature type="disulfide bond" evidence="14">
    <location>
        <begin position="38"/>
        <end position="78"/>
    </location>
</feature>
<accession>A0A9P9BID1</accession>
<evidence type="ECO:0000313" key="20">
    <source>
        <dbReference type="Proteomes" id="UP000756346"/>
    </source>
</evidence>
<evidence type="ECO:0000256" key="14">
    <source>
        <dbReference type="PROSITE-ProRule" id="PRU01356"/>
    </source>
</evidence>
<feature type="compositionally biased region" description="Polar residues" evidence="15">
    <location>
        <begin position="378"/>
        <end position="390"/>
    </location>
</feature>
<evidence type="ECO:0000256" key="13">
    <source>
        <dbReference type="ARBA" id="ARBA00038359"/>
    </source>
</evidence>
<dbReference type="Pfam" id="PF20684">
    <property type="entry name" value="Fung_rhodopsin"/>
    <property type="match status" value="1"/>
</dbReference>
<evidence type="ECO:0000256" key="12">
    <source>
        <dbReference type="ARBA" id="ARBA00023288"/>
    </source>
</evidence>
<dbReference type="EMBL" id="JAGTJQ010000013">
    <property type="protein sequence ID" value="KAH7014283.1"/>
    <property type="molecule type" value="Genomic_DNA"/>
</dbReference>
<feature type="transmembrane region" description="Helical" evidence="16">
    <location>
        <begin position="180"/>
        <end position="206"/>
    </location>
</feature>
<dbReference type="InterPro" id="IPR008427">
    <property type="entry name" value="Extracellular_membr_CFEM_dom"/>
</dbReference>
<proteinExistence type="inferred from homology"/>
<feature type="disulfide bond" evidence="14">
    <location>
        <begin position="61"/>
        <end position="94"/>
    </location>
</feature>
<evidence type="ECO:0000256" key="15">
    <source>
        <dbReference type="SAM" id="MobiDB-lite"/>
    </source>
</evidence>
<keyword evidence="14" id="KW-0349">Heme</keyword>
<dbReference type="InterPro" id="IPR049326">
    <property type="entry name" value="Rhodopsin_dom_fungi"/>
</dbReference>
<evidence type="ECO:0000256" key="9">
    <source>
        <dbReference type="ARBA" id="ARBA00022989"/>
    </source>
</evidence>
<evidence type="ECO:0000256" key="11">
    <source>
        <dbReference type="ARBA" id="ARBA00023157"/>
    </source>
</evidence>
<evidence type="ECO:0000313" key="19">
    <source>
        <dbReference type="EMBL" id="KAH7014283.1"/>
    </source>
</evidence>
<evidence type="ECO:0000259" key="18">
    <source>
        <dbReference type="PROSITE" id="PS52012"/>
    </source>
</evidence>
<dbReference type="AlphaFoldDB" id="A0A9P9BID1"/>
<comment type="subcellular location">
    <subcellularLocation>
        <location evidence="2">Membrane</location>
        <topology evidence="2">Lipid-anchor</topology>
        <topology evidence="2">GPI-anchor</topology>
    </subcellularLocation>
    <subcellularLocation>
        <location evidence="1">Membrane</location>
        <topology evidence="1">Multi-pass membrane protein</topology>
    </subcellularLocation>
    <subcellularLocation>
        <location evidence="3">Secreted</location>
    </subcellularLocation>
</comment>
<dbReference type="SMART" id="SM00747">
    <property type="entry name" value="CFEM"/>
    <property type="match status" value="1"/>
</dbReference>
<feature type="disulfide bond" evidence="14">
    <location>
        <begin position="42"/>
        <end position="73"/>
    </location>
</feature>
<feature type="transmembrane region" description="Helical" evidence="16">
    <location>
        <begin position="106"/>
        <end position="129"/>
    </location>
</feature>
<feature type="domain" description="CFEM" evidence="18">
    <location>
        <begin position="10"/>
        <end position="119"/>
    </location>
</feature>
<organism evidence="19 20">
    <name type="scientific">Microdochium trichocladiopsis</name>
    <dbReference type="NCBI Taxonomy" id="1682393"/>
    <lineage>
        <taxon>Eukaryota</taxon>
        <taxon>Fungi</taxon>
        <taxon>Dikarya</taxon>
        <taxon>Ascomycota</taxon>
        <taxon>Pezizomycotina</taxon>
        <taxon>Sordariomycetes</taxon>
        <taxon>Xylariomycetidae</taxon>
        <taxon>Xylariales</taxon>
        <taxon>Microdochiaceae</taxon>
        <taxon>Microdochium</taxon>
    </lineage>
</organism>
<evidence type="ECO:0000256" key="8">
    <source>
        <dbReference type="ARBA" id="ARBA00022729"/>
    </source>
</evidence>
<dbReference type="GeneID" id="70192499"/>
<feature type="chain" id="PRO_5040303356" description="CFEM domain-containing protein" evidence="17">
    <location>
        <begin position="20"/>
        <end position="461"/>
    </location>
</feature>
<feature type="disulfide bond" evidence="14">
    <location>
        <begin position="52"/>
        <end position="59"/>
    </location>
</feature>
<evidence type="ECO:0000256" key="7">
    <source>
        <dbReference type="ARBA" id="ARBA00022692"/>
    </source>
</evidence>
<name>A0A9P9BID1_9PEZI</name>
<evidence type="ECO:0000256" key="17">
    <source>
        <dbReference type="SAM" id="SignalP"/>
    </source>
</evidence>
<keyword evidence="10 16" id="KW-0472">Membrane</keyword>
<evidence type="ECO:0000256" key="3">
    <source>
        <dbReference type="ARBA" id="ARBA00004613"/>
    </source>
</evidence>
<keyword evidence="11 14" id="KW-1015">Disulfide bond</keyword>
<protein>
    <recommendedName>
        <fullName evidence="18">CFEM domain-containing protein</fullName>
    </recommendedName>
</protein>
<dbReference type="GO" id="GO:0005576">
    <property type="term" value="C:extracellular region"/>
    <property type="evidence" value="ECO:0007669"/>
    <property type="project" value="UniProtKB-SubCell"/>
</dbReference>
<feature type="binding site" description="axial binding residue" evidence="14">
    <location>
        <position position="56"/>
    </location>
    <ligand>
        <name>heme</name>
        <dbReference type="ChEBI" id="CHEBI:30413"/>
    </ligand>
    <ligandPart>
        <name>Fe</name>
        <dbReference type="ChEBI" id="CHEBI:18248"/>
    </ligandPart>
</feature>